<gene>
    <name evidence="1" type="ORF">FHU41_002050</name>
</gene>
<name>A0A7Y9LUE8_9MICC</name>
<dbReference type="EMBL" id="JACBYQ010000002">
    <property type="protein sequence ID" value="NYE95800.1"/>
    <property type="molecule type" value="Genomic_DNA"/>
</dbReference>
<organism evidence="1 2">
    <name type="scientific">Psychromicrobium silvestre</name>
    <dbReference type="NCBI Taxonomy" id="1645614"/>
    <lineage>
        <taxon>Bacteria</taxon>
        <taxon>Bacillati</taxon>
        <taxon>Actinomycetota</taxon>
        <taxon>Actinomycetes</taxon>
        <taxon>Micrococcales</taxon>
        <taxon>Micrococcaceae</taxon>
        <taxon>Psychromicrobium</taxon>
    </lineage>
</organism>
<dbReference type="Proteomes" id="UP000521748">
    <property type="component" value="Unassembled WGS sequence"/>
</dbReference>
<evidence type="ECO:0000313" key="2">
    <source>
        <dbReference type="Proteomes" id="UP000521748"/>
    </source>
</evidence>
<evidence type="ECO:0000313" key="1">
    <source>
        <dbReference type="EMBL" id="NYE95800.1"/>
    </source>
</evidence>
<accession>A0A7Y9LUE8</accession>
<sequence length="57" mass="5169">MELALGLELALGSAVTLGVTGTGLLGAITGGTTTGLDGDGDGVGAASHSVTAAALEG</sequence>
<protein>
    <submittedName>
        <fullName evidence="1">Uncharacterized protein</fullName>
    </submittedName>
</protein>
<reference evidence="1 2" key="1">
    <citation type="submission" date="2020-07" db="EMBL/GenBank/DDBJ databases">
        <title>Sequencing the genomes of 1000 actinobacteria strains.</title>
        <authorList>
            <person name="Klenk H.-P."/>
        </authorList>
    </citation>
    <scope>NUCLEOTIDE SEQUENCE [LARGE SCALE GENOMIC DNA]</scope>
    <source>
        <strain evidence="1 2">DSM 102047</strain>
    </source>
</reference>
<dbReference type="AlphaFoldDB" id="A0A7Y9LUE8"/>
<dbReference type="RefSeq" id="WP_179389536.1">
    <property type="nucleotide sequence ID" value="NZ_JACBYQ010000002.1"/>
</dbReference>
<keyword evidence="2" id="KW-1185">Reference proteome</keyword>
<comment type="caution">
    <text evidence="1">The sequence shown here is derived from an EMBL/GenBank/DDBJ whole genome shotgun (WGS) entry which is preliminary data.</text>
</comment>
<proteinExistence type="predicted"/>